<comment type="subcellular location">
    <subcellularLocation>
        <location evidence="1">Cell membrane</location>
        <topology evidence="1">Multi-pass membrane protein</topology>
    </subcellularLocation>
</comment>
<dbReference type="EC" id="1.8.1.8" evidence="9"/>
<feature type="transmembrane region" description="Helical" evidence="7">
    <location>
        <begin position="195"/>
        <end position="216"/>
    </location>
</feature>
<feature type="transmembrane region" description="Helical" evidence="7">
    <location>
        <begin position="287"/>
        <end position="306"/>
    </location>
</feature>
<evidence type="ECO:0000313" key="9">
    <source>
        <dbReference type="EMBL" id="SPE27615.1"/>
    </source>
</evidence>
<feature type="transmembrane region" description="Helical" evidence="7">
    <location>
        <begin position="118"/>
        <end position="138"/>
    </location>
</feature>
<evidence type="ECO:0000256" key="5">
    <source>
        <dbReference type="ARBA" id="ARBA00022989"/>
    </source>
</evidence>
<keyword evidence="9" id="KW-0560">Oxidoreductase</keyword>
<keyword evidence="5 7" id="KW-1133">Transmembrane helix</keyword>
<evidence type="ECO:0000256" key="6">
    <source>
        <dbReference type="ARBA" id="ARBA00023136"/>
    </source>
</evidence>
<dbReference type="SUPFAM" id="SSF52833">
    <property type="entry name" value="Thioredoxin-like"/>
    <property type="match status" value="1"/>
</dbReference>
<feature type="transmembrane region" description="Helical" evidence="7">
    <location>
        <begin position="83"/>
        <end position="106"/>
    </location>
</feature>
<dbReference type="GO" id="GO:0047134">
    <property type="term" value="F:protein-disulfide reductase [NAD(P)H] activity"/>
    <property type="evidence" value="ECO:0007669"/>
    <property type="project" value="UniProtKB-EC"/>
</dbReference>
<evidence type="ECO:0000256" key="4">
    <source>
        <dbReference type="ARBA" id="ARBA00022748"/>
    </source>
</evidence>
<feature type="transmembrane region" description="Helical" evidence="7">
    <location>
        <begin position="237"/>
        <end position="254"/>
    </location>
</feature>
<evidence type="ECO:0000313" key="10">
    <source>
        <dbReference type="Proteomes" id="UP000239735"/>
    </source>
</evidence>
<sequence length="454" mass="47403">MKGVLELSGGRNYEIAATPGAVAAPPPVPAVSLVALARIVGLAFLGGLLLNLMPCVFPVLFLKGLALCRSGTKGRRELCAHGLVYAAGILVSFWVLVAVLLGLRAAGATLGWGFQFQSPVFLFLLSGLFFLLGLSLAGQFEIGISLTSAGGSLAAKQGYAGSFFTGVLAVVVATPCTAPFMGVAIGYALAQPAAVTFAVFTALALGLAAPYVVLTLQPAWTRLLPRPGVWMDVLKQAVSLFMFGTVIWLTWVVAQAYGAALLAVLLSSFLLLAVAGWFLGRWPAKRWATVVAVIILAGFVFVSVAAPKKLGTAAEAAMPAASPTAQATWQPWSADAVQRALAAGQPVFVDFTASWCLSCQVNERVALDQPQVMQAFQAAHVVLLKADWTRQDPAITETLAALGRSGVPVYALYTPGQSDPELLPQVLTPGIVMNALSKLPQRTTPASGDSSNQP</sequence>
<dbReference type="AlphaFoldDB" id="A0A2N9LWP6"/>
<dbReference type="Pfam" id="PF02683">
    <property type="entry name" value="DsbD_TM"/>
    <property type="match status" value="1"/>
</dbReference>
<reference evidence="10" key="1">
    <citation type="submission" date="2018-02" db="EMBL/GenBank/DDBJ databases">
        <authorList>
            <person name="Hausmann B."/>
        </authorList>
    </citation>
    <scope>NUCLEOTIDE SEQUENCE [LARGE SCALE GENOMIC DNA]</scope>
    <source>
        <strain evidence="10">Peat soil MAG SbA5</strain>
    </source>
</reference>
<feature type="domain" description="Thioredoxin" evidence="8">
    <location>
        <begin position="312"/>
        <end position="441"/>
    </location>
</feature>
<evidence type="ECO:0000256" key="1">
    <source>
        <dbReference type="ARBA" id="ARBA00004651"/>
    </source>
</evidence>
<dbReference type="Proteomes" id="UP000239735">
    <property type="component" value="Unassembled WGS sequence"/>
</dbReference>
<dbReference type="InterPro" id="IPR013766">
    <property type="entry name" value="Thioredoxin_domain"/>
</dbReference>
<dbReference type="CDD" id="cd02953">
    <property type="entry name" value="DsbDgamma"/>
    <property type="match status" value="1"/>
</dbReference>
<dbReference type="PANTHER" id="PTHR32234">
    <property type="entry name" value="THIOL:DISULFIDE INTERCHANGE PROTEIN DSBD"/>
    <property type="match status" value="1"/>
</dbReference>
<keyword evidence="3 7" id="KW-0812">Transmembrane</keyword>
<organism evidence="9 10">
    <name type="scientific">Candidatus Sulfuritelmatomonas gaucii</name>
    <dbReference type="NCBI Taxonomy" id="2043161"/>
    <lineage>
        <taxon>Bacteria</taxon>
        <taxon>Pseudomonadati</taxon>
        <taxon>Acidobacteriota</taxon>
        <taxon>Terriglobia</taxon>
        <taxon>Terriglobales</taxon>
        <taxon>Acidobacteriaceae</taxon>
        <taxon>Candidatus Sulfuritelmatomonas</taxon>
    </lineage>
</organism>
<evidence type="ECO:0000256" key="3">
    <source>
        <dbReference type="ARBA" id="ARBA00022692"/>
    </source>
</evidence>
<accession>A0A2N9LWP6</accession>
<feature type="transmembrane region" description="Helical" evidence="7">
    <location>
        <begin position="260"/>
        <end position="280"/>
    </location>
</feature>
<keyword evidence="6 7" id="KW-0472">Membrane</keyword>
<feature type="transmembrane region" description="Helical" evidence="7">
    <location>
        <begin position="35"/>
        <end position="62"/>
    </location>
</feature>
<protein>
    <submittedName>
        <fullName evidence="9">Thioredoxin, DsbD family</fullName>
        <ecNumber evidence="9">1.8.1.8</ecNumber>
    </submittedName>
</protein>
<dbReference type="PANTHER" id="PTHR32234:SF3">
    <property type="entry name" value="SUPPRESSION OF COPPER SENSITIVITY PROTEIN"/>
    <property type="match status" value="1"/>
</dbReference>
<gene>
    <name evidence="9" type="ORF">SBA5_60022</name>
</gene>
<dbReference type="Pfam" id="PF13899">
    <property type="entry name" value="Thioredoxin_7"/>
    <property type="match status" value="1"/>
</dbReference>
<dbReference type="GO" id="GO:0005886">
    <property type="term" value="C:plasma membrane"/>
    <property type="evidence" value="ECO:0007669"/>
    <property type="project" value="UniProtKB-SubCell"/>
</dbReference>
<evidence type="ECO:0000256" key="7">
    <source>
        <dbReference type="SAM" id="Phobius"/>
    </source>
</evidence>
<dbReference type="EMBL" id="OKRB01000119">
    <property type="protein sequence ID" value="SPE27615.1"/>
    <property type="molecule type" value="Genomic_DNA"/>
</dbReference>
<feature type="transmembrane region" description="Helical" evidence="7">
    <location>
        <begin position="159"/>
        <end position="189"/>
    </location>
</feature>
<dbReference type="InterPro" id="IPR003834">
    <property type="entry name" value="Cyt_c_assmbl_TM_dom"/>
</dbReference>
<name>A0A2N9LWP6_9BACT</name>
<dbReference type="GO" id="GO:0017004">
    <property type="term" value="P:cytochrome complex assembly"/>
    <property type="evidence" value="ECO:0007669"/>
    <property type="project" value="UniProtKB-KW"/>
</dbReference>
<dbReference type="InterPro" id="IPR036249">
    <property type="entry name" value="Thioredoxin-like_sf"/>
</dbReference>
<evidence type="ECO:0000259" key="8">
    <source>
        <dbReference type="PROSITE" id="PS51352"/>
    </source>
</evidence>
<dbReference type="GO" id="GO:0045454">
    <property type="term" value="P:cell redox homeostasis"/>
    <property type="evidence" value="ECO:0007669"/>
    <property type="project" value="TreeGrafter"/>
</dbReference>
<keyword evidence="4" id="KW-0201">Cytochrome c-type biogenesis</keyword>
<keyword evidence="2" id="KW-1003">Cell membrane</keyword>
<proteinExistence type="predicted"/>
<dbReference type="InterPro" id="IPR035671">
    <property type="entry name" value="DsbD_gamma"/>
</dbReference>
<dbReference type="PROSITE" id="PS51352">
    <property type="entry name" value="THIOREDOXIN_2"/>
    <property type="match status" value="1"/>
</dbReference>
<evidence type="ECO:0000256" key="2">
    <source>
        <dbReference type="ARBA" id="ARBA00022475"/>
    </source>
</evidence>
<dbReference type="Gene3D" id="3.40.30.10">
    <property type="entry name" value="Glutaredoxin"/>
    <property type="match status" value="1"/>
</dbReference>